<keyword evidence="2" id="KW-0067">ATP-binding</keyword>
<dbReference type="Gene3D" id="1.10.3290.10">
    <property type="entry name" value="Fido-like domain"/>
    <property type="match status" value="1"/>
</dbReference>
<comment type="caution">
    <text evidence="5">The sequence shown here is derived from an EMBL/GenBank/DDBJ whole genome shotgun (WGS) entry which is preliminary data.</text>
</comment>
<dbReference type="PROSITE" id="PS51459">
    <property type="entry name" value="FIDO"/>
    <property type="match status" value="1"/>
</dbReference>
<organism evidence="5 6">
    <name type="scientific">Dysgonomonas mossii DSM 22836</name>
    <dbReference type="NCBI Taxonomy" id="742767"/>
    <lineage>
        <taxon>Bacteria</taxon>
        <taxon>Pseudomonadati</taxon>
        <taxon>Bacteroidota</taxon>
        <taxon>Bacteroidia</taxon>
        <taxon>Bacteroidales</taxon>
        <taxon>Dysgonomonadaceae</taxon>
        <taxon>Dysgonomonas</taxon>
    </lineage>
</organism>
<evidence type="ECO:0000313" key="6">
    <source>
        <dbReference type="Proteomes" id="UP000006420"/>
    </source>
</evidence>
<dbReference type="STRING" id="742767.HMPREF9456_01599"/>
<gene>
    <name evidence="5" type="ORF">HMPREF9456_01599</name>
</gene>
<dbReference type="RefSeq" id="WP_006842970.1">
    <property type="nucleotide sequence ID" value="NZ_AQWJ01000003.1"/>
</dbReference>
<evidence type="ECO:0000313" key="5">
    <source>
        <dbReference type="EMBL" id="EGK03532.1"/>
    </source>
</evidence>
<dbReference type="Pfam" id="PF02661">
    <property type="entry name" value="Fic"/>
    <property type="match status" value="1"/>
</dbReference>
<dbReference type="Proteomes" id="UP000006420">
    <property type="component" value="Unassembled WGS sequence"/>
</dbReference>
<sequence>MKKQLEKLIKEYRDLQPLDEDCKKKLDKKFRLEFNYNSNHLEGNTLTYGETELLLLFDQTKGNHELRELEEMKAHDVALMLIKEEAADKEKPLTEKFIKDLNQTILVRPFWKDAITSEGQSTRRQIKIGEYKEFPNSVIQANGEIFEYASPQETPILMAELLQWYNDEVTKGEFSAIELAALLHYRYIRIHPFDDGNGRVARLLVNYVLYYNDLPPVIIKTSDKREYLRALQQADTGDLQAFINYMIQQLAWSLDLSTKAAKGESVEEQDDWEKQLSLLKKGLGDKNGNVTKKTKVTVSKIYDDIIIPFISLYESKLEQFDNLFLTRNSGLEYNQDGNPFIANNLNDSLKLLLEWCSRTNELNRKEYTTNLSLRNTFSILRNPYKEVYINTFNIQILLGENAYAIKYNNKTTTKLYSEFLTTSEMNSIISDIGKDLLKKIETAINS</sequence>
<protein>
    <recommendedName>
        <fullName evidence="4">Fido domain-containing protein</fullName>
    </recommendedName>
</protein>
<dbReference type="EMBL" id="ADLW01000006">
    <property type="protein sequence ID" value="EGK03532.1"/>
    <property type="molecule type" value="Genomic_DNA"/>
</dbReference>
<dbReference type="HOGENOM" id="CLU_041646_0_0_10"/>
<feature type="active site" evidence="1">
    <location>
        <position position="191"/>
    </location>
</feature>
<proteinExistence type="predicted"/>
<dbReference type="GeneID" id="78082252"/>
<keyword evidence="2" id="KW-0547">Nucleotide-binding</keyword>
<dbReference type="SUPFAM" id="SSF140931">
    <property type="entry name" value="Fic-like"/>
    <property type="match status" value="1"/>
</dbReference>
<dbReference type="PANTHER" id="PTHR13504">
    <property type="entry name" value="FIDO DOMAIN-CONTAINING PROTEIN DDB_G0283145"/>
    <property type="match status" value="1"/>
</dbReference>
<feature type="domain" description="Fido" evidence="4">
    <location>
        <begin position="93"/>
        <end position="248"/>
    </location>
</feature>
<dbReference type="InterPro" id="IPR036597">
    <property type="entry name" value="Fido-like_dom_sf"/>
</dbReference>
<dbReference type="OrthoDB" id="9814400at2"/>
<evidence type="ECO:0000256" key="1">
    <source>
        <dbReference type="PIRSR" id="PIRSR640198-1"/>
    </source>
</evidence>
<feature type="binding site" evidence="2">
    <location>
        <begin position="195"/>
        <end position="202"/>
    </location>
    <ligand>
        <name>ATP</name>
        <dbReference type="ChEBI" id="CHEBI:30616"/>
    </ligand>
</feature>
<keyword evidence="6" id="KW-1185">Reference proteome</keyword>
<dbReference type="PANTHER" id="PTHR13504:SF38">
    <property type="entry name" value="FIDO DOMAIN-CONTAINING PROTEIN"/>
    <property type="match status" value="1"/>
</dbReference>
<dbReference type="InterPro" id="IPR003812">
    <property type="entry name" value="Fido"/>
</dbReference>
<name>F8X0I0_9BACT</name>
<dbReference type="InterPro" id="IPR040198">
    <property type="entry name" value="Fido_containing"/>
</dbReference>
<dbReference type="AlphaFoldDB" id="F8X0I0"/>
<dbReference type="GO" id="GO:0005524">
    <property type="term" value="F:ATP binding"/>
    <property type="evidence" value="ECO:0007669"/>
    <property type="project" value="UniProtKB-KW"/>
</dbReference>
<reference evidence="5 6" key="1">
    <citation type="submission" date="2011-04" db="EMBL/GenBank/DDBJ databases">
        <title>The Genome Sequence of Dysgonomonas mossii DSM 22836.</title>
        <authorList>
            <consortium name="The Broad Institute Genome Sequencing Platform"/>
            <person name="Earl A."/>
            <person name="Ward D."/>
            <person name="Feldgarden M."/>
            <person name="Gevers D."/>
            <person name="Pudlo N."/>
            <person name="Martens E."/>
            <person name="Allen-Vercoe E."/>
            <person name="Young S.K."/>
            <person name="Zeng Q."/>
            <person name="Gargeya S."/>
            <person name="Fitzgerald M."/>
            <person name="Haas B."/>
            <person name="Abouelleil A."/>
            <person name="Alvarado L."/>
            <person name="Arachchi H.M."/>
            <person name="Berlin A."/>
            <person name="Brown A."/>
            <person name="Chapman S.B."/>
            <person name="Chen Z."/>
            <person name="Dunbar C."/>
            <person name="Freedman E."/>
            <person name="Gearin G."/>
            <person name="Gellesch M."/>
            <person name="Goldberg J."/>
            <person name="Griggs A."/>
            <person name="Gujja S."/>
            <person name="Heiman D."/>
            <person name="Howarth C."/>
            <person name="Larson L."/>
            <person name="Lui A."/>
            <person name="MacDonald P.J.P."/>
            <person name="Mehta T."/>
            <person name="Montmayeur A."/>
            <person name="Murphy C."/>
            <person name="Neiman D."/>
            <person name="Pearson M."/>
            <person name="Priest M."/>
            <person name="Roberts A."/>
            <person name="Saif S."/>
            <person name="Shea T."/>
            <person name="Shenoy N."/>
            <person name="Sisk P."/>
            <person name="Stolte C."/>
            <person name="Sykes S."/>
            <person name="Yandava C."/>
            <person name="Wortman J."/>
            <person name="Nusbaum C."/>
            <person name="Birren B."/>
        </authorList>
    </citation>
    <scope>NUCLEOTIDE SEQUENCE [LARGE SCALE GENOMIC DNA]</scope>
    <source>
        <strain evidence="5 6">DSM 22836</strain>
    </source>
</reference>
<evidence type="ECO:0000256" key="3">
    <source>
        <dbReference type="PIRSR" id="PIRSR640198-3"/>
    </source>
</evidence>
<evidence type="ECO:0000256" key="2">
    <source>
        <dbReference type="PIRSR" id="PIRSR640198-2"/>
    </source>
</evidence>
<dbReference type="eggNOG" id="COG3177">
    <property type="taxonomic scope" value="Bacteria"/>
</dbReference>
<feature type="site" description="Important for autoinhibition of adenylyltransferase activity" evidence="3">
    <location>
        <position position="42"/>
    </location>
</feature>
<evidence type="ECO:0000259" key="4">
    <source>
        <dbReference type="PROSITE" id="PS51459"/>
    </source>
</evidence>
<accession>F8X0I0</accession>